<feature type="domain" description="VWFA" evidence="4">
    <location>
        <begin position="302"/>
        <end position="480"/>
    </location>
</feature>
<dbReference type="PANTHER" id="PTHR10579">
    <property type="entry name" value="CALCIUM-ACTIVATED CHLORIDE CHANNEL REGULATOR"/>
    <property type="match status" value="1"/>
</dbReference>
<dbReference type="SUPFAM" id="SSF47954">
    <property type="entry name" value="Cyclin-like"/>
    <property type="match status" value="1"/>
</dbReference>
<feature type="region of interest" description="Disordered" evidence="2">
    <location>
        <begin position="196"/>
        <end position="251"/>
    </location>
</feature>
<dbReference type="SUPFAM" id="SSF57850">
    <property type="entry name" value="RING/U-box"/>
    <property type="match status" value="1"/>
</dbReference>
<dbReference type="EMBL" id="JAAIUW010000002">
    <property type="protein sequence ID" value="KAF7842490.1"/>
    <property type="molecule type" value="Genomic_DNA"/>
</dbReference>
<keyword evidence="1" id="KW-0863">Zinc-finger</keyword>
<dbReference type="Pfam" id="PF14624">
    <property type="entry name" value="Vwaint"/>
    <property type="match status" value="1"/>
</dbReference>
<dbReference type="PROSITE" id="PS50089">
    <property type="entry name" value="ZF_RING_2"/>
    <property type="match status" value="1"/>
</dbReference>
<keyword evidence="1" id="KW-0862">Zinc</keyword>
<dbReference type="SUPFAM" id="SSF53300">
    <property type="entry name" value="vWA-like"/>
    <property type="match status" value="1"/>
</dbReference>
<evidence type="ECO:0000313" key="6">
    <source>
        <dbReference type="Proteomes" id="UP000634136"/>
    </source>
</evidence>
<dbReference type="SMART" id="SM00327">
    <property type="entry name" value="VWA"/>
    <property type="match status" value="1"/>
</dbReference>
<dbReference type="AlphaFoldDB" id="A0A835CJN0"/>
<dbReference type="SMART" id="SM00184">
    <property type="entry name" value="RING"/>
    <property type="match status" value="1"/>
</dbReference>
<dbReference type="InterPro" id="IPR032838">
    <property type="entry name" value="Vwaint_dom"/>
</dbReference>
<dbReference type="InterPro" id="IPR036465">
    <property type="entry name" value="vWFA_dom_sf"/>
</dbReference>
<name>A0A835CJN0_9FABA</name>
<sequence length="742" mass="80381">MAGFFSGESVHAGTSVGSSTDKQGEELGRWYMSRKEIEEYSPSRRDGIDLKKETYLRKSYCTFLQDLGMRLKVSDSNADRSSFSSSRLSRSSSSLSRLSRALSIRSSKISFPRRREFFGSETEFPGEANSEAKILTMPAKTCTICLGDLKIGQGRAIFVAECSHSFHFNCIASNVKHGSQVCPICRSKWKEIPSQAPAPTNVPAPHHDQNRGRARAPPSVPSPPTLLPSFSMREPTRFSDDEPLSVPAASAADHTSSAPSVVAVKCFTEYPVVSAFEAHPEFAVLASIRAPVLLQRDRAPIDLVTVLDMSGSMAGSKLSLLKHAVHFVIQNLGSSDRLSIVVFSSTAHRILPLRRMNESGRAEAALTISSLLTDGGTNILNGLKKGLRVLEERRERNPVSSIILLSDGKSQPSVTQPLTLPQLPGTTAIPVHSFGFGTDHDSTALHSISDSSGGTFSFIESIGMVGNAFARCIGGLLSVVAQELQLTVKTLTPGVQITSIRSGRYNSEICDEGRRSVIDIGNMYAEEEKGFLLYLSIPAAPTNEGGEMETKTPLLDITCQYKTSGASEEDLVKVEGERVEIQRSSEASPQMTVSLEVDRHRNRVLVAEGIAEAQRLAERGDLQGAKALLEAKRAILLASASATAGDAICTWLDAELRETKERMESRELYEHTGRAYVLSGLSSHSWQRSTTRGDSITQTFVCGDPAAVPPSGPIGYETPSMVSMVRMSQNLSITGPWPSPRA</sequence>
<dbReference type="GO" id="GO:0008270">
    <property type="term" value="F:zinc ion binding"/>
    <property type="evidence" value="ECO:0007669"/>
    <property type="project" value="UniProtKB-KW"/>
</dbReference>
<accession>A0A835CJN0</accession>
<dbReference type="PANTHER" id="PTHR10579:SF146">
    <property type="entry name" value="RING-TYPE DOMAIN-CONTAINING PROTEIN"/>
    <property type="match status" value="1"/>
</dbReference>
<keyword evidence="6" id="KW-1185">Reference proteome</keyword>
<evidence type="ECO:0000259" key="3">
    <source>
        <dbReference type="PROSITE" id="PS50089"/>
    </source>
</evidence>
<keyword evidence="1" id="KW-0479">Metal-binding</keyword>
<dbReference type="CDD" id="cd01466">
    <property type="entry name" value="vWA_C3HC4_type"/>
    <property type="match status" value="1"/>
</dbReference>
<dbReference type="Gene3D" id="1.10.472.10">
    <property type="entry name" value="Cyclin-like"/>
    <property type="match status" value="1"/>
</dbReference>
<dbReference type="InterPro" id="IPR051266">
    <property type="entry name" value="CLCR"/>
</dbReference>
<comment type="caution">
    <text evidence="5">The sequence shown here is derived from an EMBL/GenBank/DDBJ whole genome shotgun (WGS) entry which is preliminary data.</text>
</comment>
<dbReference type="InterPro" id="IPR013083">
    <property type="entry name" value="Znf_RING/FYVE/PHD"/>
</dbReference>
<proteinExistence type="predicted"/>
<feature type="region of interest" description="Disordered" evidence="2">
    <location>
        <begin position="1"/>
        <end position="22"/>
    </location>
</feature>
<dbReference type="Pfam" id="PF17123">
    <property type="entry name" value="zf-RING_11"/>
    <property type="match status" value="1"/>
</dbReference>
<evidence type="ECO:0000256" key="2">
    <source>
        <dbReference type="SAM" id="MobiDB-lite"/>
    </source>
</evidence>
<dbReference type="CDD" id="cd23114">
    <property type="entry name" value="RING-H2_WAVH2"/>
    <property type="match status" value="1"/>
</dbReference>
<organism evidence="5 6">
    <name type="scientific">Senna tora</name>
    <dbReference type="NCBI Taxonomy" id="362788"/>
    <lineage>
        <taxon>Eukaryota</taxon>
        <taxon>Viridiplantae</taxon>
        <taxon>Streptophyta</taxon>
        <taxon>Embryophyta</taxon>
        <taxon>Tracheophyta</taxon>
        <taxon>Spermatophyta</taxon>
        <taxon>Magnoliopsida</taxon>
        <taxon>eudicotyledons</taxon>
        <taxon>Gunneridae</taxon>
        <taxon>Pentapetalae</taxon>
        <taxon>rosids</taxon>
        <taxon>fabids</taxon>
        <taxon>Fabales</taxon>
        <taxon>Fabaceae</taxon>
        <taxon>Caesalpinioideae</taxon>
        <taxon>Cassia clade</taxon>
        <taxon>Senna</taxon>
    </lineage>
</organism>
<dbReference type="Gene3D" id="3.40.50.410">
    <property type="entry name" value="von Willebrand factor, type A domain"/>
    <property type="match status" value="1"/>
</dbReference>
<dbReference type="InterPro" id="IPR002035">
    <property type="entry name" value="VWF_A"/>
</dbReference>
<evidence type="ECO:0000256" key="1">
    <source>
        <dbReference type="PROSITE-ProRule" id="PRU00175"/>
    </source>
</evidence>
<reference evidence="5" key="1">
    <citation type="submission" date="2020-09" db="EMBL/GenBank/DDBJ databases">
        <title>Genome-Enabled Discovery of Anthraquinone Biosynthesis in Senna tora.</title>
        <authorList>
            <person name="Kang S.-H."/>
            <person name="Pandey R.P."/>
            <person name="Lee C.-M."/>
            <person name="Sim J.-S."/>
            <person name="Jeong J.-T."/>
            <person name="Choi B.-S."/>
            <person name="Jung M."/>
            <person name="Ginzburg D."/>
            <person name="Zhao K."/>
            <person name="Won S.Y."/>
            <person name="Oh T.-J."/>
            <person name="Yu Y."/>
            <person name="Kim N.-H."/>
            <person name="Lee O.R."/>
            <person name="Lee T.-H."/>
            <person name="Bashyal P."/>
            <person name="Kim T.-S."/>
            <person name="Lee W.-H."/>
            <person name="Kawkins C."/>
            <person name="Kim C.-K."/>
            <person name="Kim J.S."/>
            <person name="Ahn B.O."/>
            <person name="Rhee S.Y."/>
            <person name="Sohng J.K."/>
        </authorList>
    </citation>
    <scope>NUCLEOTIDE SEQUENCE</scope>
    <source>
        <tissue evidence="5">Leaf</tissue>
    </source>
</reference>
<evidence type="ECO:0000313" key="5">
    <source>
        <dbReference type="EMBL" id="KAF7842490.1"/>
    </source>
</evidence>
<dbReference type="OrthoDB" id="687730at2759"/>
<dbReference type="Pfam" id="PF00092">
    <property type="entry name" value="VWA"/>
    <property type="match status" value="1"/>
</dbReference>
<evidence type="ECO:0000259" key="4">
    <source>
        <dbReference type="PROSITE" id="PS50234"/>
    </source>
</evidence>
<feature type="domain" description="RING-type" evidence="3">
    <location>
        <begin position="142"/>
        <end position="186"/>
    </location>
</feature>
<protein>
    <submittedName>
        <fullName evidence="5">E3 ubiquitin-protein ligase WAV3-like</fullName>
    </submittedName>
</protein>
<dbReference type="Proteomes" id="UP000634136">
    <property type="component" value="Unassembled WGS sequence"/>
</dbReference>
<dbReference type="PROSITE" id="PS50234">
    <property type="entry name" value="VWFA"/>
    <property type="match status" value="1"/>
</dbReference>
<dbReference type="Gene3D" id="3.30.40.10">
    <property type="entry name" value="Zinc/RING finger domain, C3HC4 (zinc finger)"/>
    <property type="match status" value="1"/>
</dbReference>
<gene>
    <name evidence="5" type="ORF">G2W53_004788</name>
</gene>
<dbReference type="InterPro" id="IPR001841">
    <property type="entry name" value="Znf_RING"/>
</dbReference>
<dbReference type="InterPro" id="IPR036915">
    <property type="entry name" value="Cyclin-like_sf"/>
</dbReference>